<gene>
    <name evidence="3" type="ORF">J437_LFUL011850</name>
</gene>
<sequence>MEDDIAHVNDEHLSTEKVLMVMQNLTDLLRLTFPSQFVFPVLGNHDFYPQNQLPPRRHPIYKRVADMWRHWLPNEAIDSFEKGERLSCEFLDYLAFDARKCVP</sequence>
<keyword evidence="4" id="KW-1185">Reference proteome</keyword>
<proteinExistence type="predicted"/>
<evidence type="ECO:0000256" key="1">
    <source>
        <dbReference type="ARBA" id="ARBA00022801"/>
    </source>
</evidence>
<reference evidence="3" key="2">
    <citation type="submission" date="2017-10" db="EMBL/GenBank/DDBJ databases">
        <title>Ladona fulva Genome sequencing and assembly.</title>
        <authorList>
            <person name="Murali S."/>
            <person name="Richards S."/>
            <person name="Bandaranaike D."/>
            <person name="Bellair M."/>
            <person name="Blankenburg K."/>
            <person name="Chao H."/>
            <person name="Dinh H."/>
            <person name="Doddapaneni H."/>
            <person name="Dugan-Rocha S."/>
            <person name="Elkadiri S."/>
            <person name="Gnanaolivu R."/>
            <person name="Hernandez B."/>
            <person name="Skinner E."/>
            <person name="Javaid M."/>
            <person name="Lee S."/>
            <person name="Li M."/>
            <person name="Ming W."/>
            <person name="Munidasa M."/>
            <person name="Muniz J."/>
            <person name="Nguyen L."/>
            <person name="Hughes D."/>
            <person name="Osuji N."/>
            <person name="Pu L.-L."/>
            <person name="Puazo M."/>
            <person name="Qu C."/>
            <person name="Quiroz J."/>
            <person name="Raj R."/>
            <person name="Weissenberger G."/>
            <person name="Xin Y."/>
            <person name="Zou X."/>
            <person name="Han Y."/>
            <person name="Worley K."/>
            <person name="Muzny D."/>
            <person name="Gibbs R."/>
        </authorList>
    </citation>
    <scope>NUCLEOTIDE SEQUENCE</scope>
    <source>
        <strain evidence="3">Sampled in the wild</strain>
    </source>
</reference>
<keyword evidence="1" id="KW-0378">Hydrolase</keyword>
<dbReference type="GO" id="GO:0005615">
    <property type="term" value="C:extracellular space"/>
    <property type="evidence" value="ECO:0007669"/>
    <property type="project" value="TreeGrafter"/>
</dbReference>
<dbReference type="OrthoDB" id="348678at2759"/>
<dbReference type="EMBL" id="KZ308349">
    <property type="protein sequence ID" value="KAG8227922.1"/>
    <property type="molecule type" value="Genomic_DNA"/>
</dbReference>
<protein>
    <recommendedName>
        <fullName evidence="5">Calcineurin-like phosphoesterase domain-containing protein</fullName>
    </recommendedName>
</protein>
<evidence type="ECO:0000313" key="4">
    <source>
        <dbReference type="Proteomes" id="UP000792457"/>
    </source>
</evidence>
<accession>A0A8K0K588</accession>
<organism evidence="3 4">
    <name type="scientific">Ladona fulva</name>
    <name type="common">Scarce chaser dragonfly</name>
    <name type="synonym">Libellula fulva</name>
    <dbReference type="NCBI Taxonomy" id="123851"/>
    <lineage>
        <taxon>Eukaryota</taxon>
        <taxon>Metazoa</taxon>
        <taxon>Ecdysozoa</taxon>
        <taxon>Arthropoda</taxon>
        <taxon>Hexapoda</taxon>
        <taxon>Insecta</taxon>
        <taxon>Pterygota</taxon>
        <taxon>Palaeoptera</taxon>
        <taxon>Odonata</taxon>
        <taxon>Epiprocta</taxon>
        <taxon>Anisoptera</taxon>
        <taxon>Libelluloidea</taxon>
        <taxon>Libellulidae</taxon>
        <taxon>Ladona</taxon>
    </lineage>
</organism>
<dbReference type="SUPFAM" id="SSF56300">
    <property type="entry name" value="Metallo-dependent phosphatases"/>
    <property type="match status" value="1"/>
</dbReference>
<dbReference type="GO" id="GO:0008081">
    <property type="term" value="F:phosphoric diester hydrolase activity"/>
    <property type="evidence" value="ECO:0007669"/>
    <property type="project" value="TreeGrafter"/>
</dbReference>
<dbReference type="InterPro" id="IPR029052">
    <property type="entry name" value="Metallo-depent_PP-like"/>
</dbReference>
<name>A0A8K0K588_LADFU</name>
<evidence type="ECO:0000256" key="2">
    <source>
        <dbReference type="ARBA" id="ARBA00023180"/>
    </source>
</evidence>
<evidence type="ECO:0000313" key="3">
    <source>
        <dbReference type="EMBL" id="KAG8227922.1"/>
    </source>
</evidence>
<dbReference type="PANTHER" id="PTHR10340">
    <property type="entry name" value="SPHINGOMYELIN PHOSPHODIESTERASE"/>
    <property type="match status" value="1"/>
</dbReference>
<comment type="caution">
    <text evidence="3">The sequence shown here is derived from an EMBL/GenBank/DDBJ whole genome shotgun (WGS) entry which is preliminary data.</text>
</comment>
<dbReference type="Proteomes" id="UP000792457">
    <property type="component" value="Unassembled WGS sequence"/>
</dbReference>
<keyword evidence="2" id="KW-0325">Glycoprotein</keyword>
<evidence type="ECO:0008006" key="5">
    <source>
        <dbReference type="Google" id="ProtNLM"/>
    </source>
</evidence>
<dbReference type="PANTHER" id="PTHR10340:SF57">
    <property type="entry name" value="METALLOPHOS DOMAIN-CONTAINING PROTEIN"/>
    <property type="match status" value="1"/>
</dbReference>
<reference evidence="3" key="1">
    <citation type="submission" date="2013-04" db="EMBL/GenBank/DDBJ databases">
        <authorList>
            <person name="Qu J."/>
            <person name="Murali S.C."/>
            <person name="Bandaranaike D."/>
            <person name="Bellair M."/>
            <person name="Blankenburg K."/>
            <person name="Chao H."/>
            <person name="Dinh H."/>
            <person name="Doddapaneni H."/>
            <person name="Downs B."/>
            <person name="Dugan-Rocha S."/>
            <person name="Elkadiri S."/>
            <person name="Gnanaolivu R.D."/>
            <person name="Hernandez B."/>
            <person name="Javaid M."/>
            <person name="Jayaseelan J.C."/>
            <person name="Lee S."/>
            <person name="Li M."/>
            <person name="Ming W."/>
            <person name="Munidasa M."/>
            <person name="Muniz J."/>
            <person name="Nguyen L."/>
            <person name="Ongeri F."/>
            <person name="Osuji N."/>
            <person name="Pu L.-L."/>
            <person name="Puazo M."/>
            <person name="Qu C."/>
            <person name="Quiroz J."/>
            <person name="Raj R."/>
            <person name="Weissenberger G."/>
            <person name="Xin Y."/>
            <person name="Zou X."/>
            <person name="Han Y."/>
            <person name="Richards S."/>
            <person name="Worley K."/>
            <person name="Muzny D."/>
            <person name="Gibbs R."/>
        </authorList>
    </citation>
    <scope>NUCLEOTIDE SEQUENCE</scope>
    <source>
        <strain evidence="3">Sampled in the wild</strain>
    </source>
</reference>
<dbReference type="AlphaFoldDB" id="A0A8K0K588"/>